<evidence type="ECO:0000313" key="10">
    <source>
        <dbReference type="EMBL" id="KAG7660838.1"/>
    </source>
</evidence>
<dbReference type="SMART" id="SM00487">
    <property type="entry name" value="DEXDc"/>
    <property type="match status" value="1"/>
</dbReference>
<evidence type="ECO:0000256" key="7">
    <source>
        <dbReference type="SAM" id="MobiDB-lite"/>
    </source>
</evidence>
<dbReference type="InterPro" id="IPR014001">
    <property type="entry name" value="Helicase_ATP-bd"/>
</dbReference>
<organism evidence="10 11">
    <name type="scientific">[Candida] subhashii</name>
    <dbReference type="NCBI Taxonomy" id="561895"/>
    <lineage>
        <taxon>Eukaryota</taxon>
        <taxon>Fungi</taxon>
        <taxon>Dikarya</taxon>
        <taxon>Ascomycota</taxon>
        <taxon>Saccharomycotina</taxon>
        <taxon>Pichiomycetes</taxon>
        <taxon>Debaryomycetaceae</taxon>
        <taxon>Spathaspora</taxon>
    </lineage>
</organism>
<accession>A0A8J5QDU8</accession>
<dbReference type="EC" id="3.6.4.13" evidence="6"/>
<feature type="domain" description="Helicase C-terminal" evidence="9">
    <location>
        <begin position="441"/>
        <end position="601"/>
    </location>
</feature>
<comment type="caution">
    <text evidence="10">The sequence shown here is derived from an EMBL/GenBank/DDBJ whole genome shotgun (WGS) entry which is preliminary data.</text>
</comment>
<evidence type="ECO:0000256" key="3">
    <source>
        <dbReference type="ARBA" id="ARBA00022806"/>
    </source>
</evidence>
<keyword evidence="2 6" id="KW-0378">Hydrolase</keyword>
<comment type="catalytic activity">
    <reaction evidence="6">
        <text>ATP + H2O = ADP + phosphate + H(+)</text>
        <dbReference type="Rhea" id="RHEA:13065"/>
        <dbReference type="ChEBI" id="CHEBI:15377"/>
        <dbReference type="ChEBI" id="CHEBI:15378"/>
        <dbReference type="ChEBI" id="CHEBI:30616"/>
        <dbReference type="ChEBI" id="CHEBI:43474"/>
        <dbReference type="ChEBI" id="CHEBI:456216"/>
        <dbReference type="EC" id="3.6.4.13"/>
    </reaction>
</comment>
<dbReference type="GO" id="GO:0003723">
    <property type="term" value="F:RNA binding"/>
    <property type="evidence" value="ECO:0007669"/>
    <property type="project" value="UniProtKB-UniRule"/>
</dbReference>
<evidence type="ECO:0000256" key="1">
    <source>
        <dbReference type="ARBA" id="ARBA00022741"/>
    </source>
</evidence>
<feature type="compositionally biased region" description="Polar residues" evidence="7">
    <location>
        <begin position="51"/>
        <end position="62"/>
    </location>
</feature>
<dbReference type="Pfam" id="PF00270">
    <property type="entry name" value="DEAD"/>
    <property type="match status" value="1"/>
</dbReference>
<keyword evidence="4 6" id="KW-0067">ATP-binding</keyword>
<protein>
    <recommendedName>
        <fullName evidence="6">ATP-dependent RNA helicase</fullName>
        <ecNumber evidence="6">3.6.4.13</ecNumber>
    </recommendedName>
</protein>
<evidence type="ECO:0000256" key="4">
    <source>
        <dbReference type="ARBA" id="ARBA00022840"/>
    </source>
</evidence>
<keyword evidence="11" id="KW-1185">Reference proteome</keyword>
<evidence type="ECO:0000259" key="8">
    <source>
        <dbReference type="PROSITE" id="PS51192"/>
    </source>
</evidence>
<evidence type="ECO:0000313" key="11">
    <source>
        <dbReference type="Proteomes" id="UP000694255"/>
    </source>
</evidence>
<evidence type="ECO:0000256" key="5">
    <source>
        <dbReference type="ARBA" id="ARBA00022884"/>
    </source>
</evidence>
<evidence type="ECO:0000256" key="6">
    <source>
        <dbReference type="RuleBase" id="RU365068"/>
    </source>
</evidence>
<comment type="similarity">
    <text evidence="6">Belongs to the DEAD box helicase family.</text>
</comment>
<gene>
    <name evidence="10" type="ORF">J8A68_005655</name>
</gene>
<evidence type="ECO:0000259" key="9">
    <source>
        <dbReference type="PROSITE" id="PS51194"/>
    </source>
</evidence>
<proteinExistence type="inferred from homology"/>
<dbReference type="GO" id="GO:0016787">
    <property type="term" value="F:hydrolase activity"/>
    <property type="evidence" value="ECO:0007669"/>
    <property type="project" value="UniProtKB-KW"/>
</dbReference>
<dbReference type="SMART" id="SM00490">
    <property type="entry name" value="HELICc"/>
    <property type="match status" value="1"/>
</dbReference>
<dbReference type="GeneID" id="73472455"/>
<keyword evidence="1 6" id="KW-0547">Nucleotide-binding</keyword>
<dbReference type="InterPro" id="IPR011545">
    <property type="entry name" value="DEAD/DEAH_box_helicase_dom"/>
</dbReference>
<dbReference type="AlphaFoldDB" id="A0A8J5QDU8"/>
<feature type="region of interest" description="Disordered" evidence="7">
    <location>
        <begin position="27"/>
        <end position="66"/>
    </location>
</feature>
<dbReference type="InterPro" id="IPR001650">
    <property type="entry name" value="Helicase_C-like"/>
</dbReference>
<name>A0A8J5QDU8_9ASCO</name>
<dbReference type="Pfam" id="PF00271">
    <property type="entry name" value="Helicase_C"/>
    <property type="match status" value="1"/>
</dbReference>
<reference evidence="10 11" key="1">
    <citation type="journal article" date="2021" name="DNA Res.">
        <title>Genome analysis of Candida subhashii reveals its hybrid nature and dual mitochondrial genome conformations.</title>
        <authorList>
            <person name="Mixao V."/>
            <person name="Hegedusova E."/>
            <person name="Saus E."/>
            <person name="Pryszcz L.P."/>
            <person name="Cillingova A."/>
            <person name="Nosek J."/>
            <person name="Gabaldon T."/>
        </authorList>
    </citation>
    <scope>NUCLEOTIDE SEQUENCE [LARGE SCALE GENOMIC DNA]</scope>
    <source>
        <strain evidence="10 11">CBS 10753</strain>
    </source>
</reference>
<dbReference type="OrthoDB" id="10256233at2759"/>
<dbReference type="EMBL" id="JAGSYN010000273">
    <property type="protein sequence ID" value="KAG7660838.1"/>
    <property type="molecule type" value="Genomic_DNA"/>
</dbReference>
<sequence length="601" mass="68238">MIRSRLTRECQLFINQYSNTQIRCISSSRFKRPSGPNKRSSKPFPKHRFKSQPSTKGTSTTPLEPAPETSVFSFGKFSQLAPTKTAKEVSIKSVPIDKIDNFDQLRIFPTVRDVMIQEIKSQYLIKGPRRSSIEGVEIKPTPVQIATIRKLNQTRTVKKAKNVEEEEVEMKKDEETEKKEQEQEEIRTKVFTVAAETGSGKTWAYLSSILTKLKQDDFKLFQELNGEVDEYYRSKKRGERVRSMILLPTQELVEQVYQVLQRAGSYPIDYEKLNVPGNYNKFLELQENETLGLNVMKFGTGDAPKVLFDACGQYGTIDVLVTTPAKIASFENLNNFGKPYRIFKNLQYCVVDEADTLFDKSWIEDTTNIIKILPNLRDLIMVSATIPKNFQTTLNKLFPKVGKKNNLIYAVTPQLHKIPRTIKVSVLDAEQSPYHGSKSRCLAQAIYAISKDGTEPGLIKRILIFVNQKSDVQPVVQSLVEKYKFPAEDIVGIEGSIPVQQRLELLQPFLQPAEILDPENTTSNIKVLVCTDLMARGMNFVGIKNVILFDLPNSSVDLVHRLGRTGRMRQSGRAFVIVDRRTRKSWIKGLGTAVLRNMTIG</sequence>
<dbReference type="PROSITE" id="PS51192">
    <property type="entry name" value="HELICASE_ATP_BIND_1"/>
    <property type="match status" value="1"/>
</dbReference>
<dbReference type="GO" id="GO:0003724">
    <property type="term" value="F:RNA helicase activity"/>
    <property type="evidence" value="ECO:0007669"/>
    <property type="project" value="UniProtKB-EC"/>
</dbReference>
<feature type="domain" description="Helicase ATP-binding" evidence="8">
    <location>
        <begin position="182"/>
        <end position="404"/>
    </location>
</feature>
<evidence type="ECO:0000256" key="2">
    <source>
        <dbReference type="ARBA" id="ARBA00022801"/>
    </source>
</evidence>
<keyword evidence="5 6" id="KW-0694">RNA-binding</keyword>
<keyword evidence="3 6" id="KW-0347">Helicase</keyword>
<comment type="domain">
    <text evidence="6">The Q motif is unique to and characteristic of the DEAD box family of RNA helicases and controls ATP binding and hydrolysis.</text>
</comment>
<dbReference type="PROSITE" id="PS51194">
    <property type="entry name" value="HELICASE_CTER"/>
    <property type="match status" value="1"/>
</dbReference>
<dbReference type="RefSeq" id="XP_049261071.1">
    <property type="nucleotide sequence ID" value="XM_049409745.1"/>
</dbReference>
<comment type="function">
    <text evidence="6">RNA helicase.</text>
</comment>
<feature type="compositionally biased region" description="Basic residues" evidence="7">
    <location>
        <begin position="39"/>
        <end position="50"/>
    </location>
</feature>
<dbReference type="CDD" id="cd18787">
    <property type="entry name" value="SF2_C_DEAD"/>
    <property type="match status" value="1"/>
</dbReference>
<dbReference type="PANTHER" id="PTHR24031">
    <property type="entry name" value="RNA HELICASE"/>
    <property type="match status" value="1"/>
</dbReference>
<dbReference type="GO" id="GO:0005524">
    <property type="term" value="F:ATP binding"/>
    <property type="evidence" value="ECO:0007669"/>
    <property type="project" value="UniProtKB-UniRule"/>
</dbReference>
<dbReference type="Proteomes" id="UP000694255">
    <property type="component" value="Unassembled WGS sequence"/>
</dbReference>